<feature type="transmembrane region" description="Helical" evidence="1">
    <location>
        <begin position="20"/>
        <end position="42"/>
    </location>
</feature>
<evidence type="ECO:0000313" key="2">
    <source>
        <dbReference type="EMBL" id="CAB4569046.1"/>
    </source>
</evidence>
<accession>A0A6J6DZS4</accession>
<sequence length="125" mass="13733">MPNPERNNSRGQSTIEFAFIAPMVLGCAVLLVATTVVCLQVIQLHDVVRTTTRVAVTTNDPKTYALEMATQLNLDITVEDDLETGMVTLHATRRTRLPLWGGLSKLLGLQATVTMMRESPPVLSR</sequence>
<name>A0A6J6DZS4_9ZZZZ</name>
<protein>
    <submittedName>
        <fullName evidence="2">Unannotated protein</fullName>
    </submittedName>
</protein>
<reference evidence="2" key="1">
    <citation type="submission" date="2020-05" db="EMBL/GenBank/DDBJ databases">
        <authorList>
            <person name="Chiriac C."/>
            <person name="Salcher M."/>
            <person name="Ghai R."/>
            <person name="Kavagutti S V."/>
        </authorList>
    </citation>
    <scope>NUCLEOTIDE SEQUENCE</scope>
</reference>
<evidence type="ECO:0000256" key="1">
    <source>
        <dbReference type="SAM" id="Phobius"/>
    </source>
</evidence>
<gene>
    <name evidence="2" type="ORF">UFOPK1572_01261</name>
    <name evidence="3" type="ORF">UFOPK2169_01353</name>
</gene>
<dbReference type="EMBL" id="CAEZWE010000064">
    <property type="protein sequence ID" value="CAB4660185.1"/>
    <property type="molecule type" value="Genomic_DNA"/>
</dbReference>
<proteinExistence type="predicted"/>
<keyword evidence="1" id="KW-0472">Membrane</keyword>
<dbReference type="EMBL" id="CAEZTC010000187">
    <property type="protein sequence ID" value="CAB4569046.1"/>
    <property type="molecule type" value="Genomic_DNA"/>
</dbReference>
<evidence type="ECO:0000313" key="3">
    <source>
        <dbReference type="EMBL" id="CAB4660185.1"/>
    </source>
</evidence>
<dbReference type="AlphaFoldDB" id="A0A6J6DZS4"/>
<organism evidence="2">
    <name type="scientific">freshwater metagenome</name>
    <dbReference type="NCBI Taxonomy" id="449393"/>
    <lineage>
        <taxon>unclassified sequences</taxon>
        <taxon>metagenomes</taxon>
        <taxon>ecological metagenomes</taxon>
    </lineage>
</organism>
<keyword evidence="1" id="KW-1133">Transmembrane helix</keyword>
<keyword evidence="1" id="KW-0812">Transmembrane</keyword>
<dbReference type="PROSITE" id="PS51257">
    <property type="entry name" value="PROKAR_LIPOPROTEIN"/>
    <property type="match status" value="1"/>
</dbReference>